<evidence type="ECO:0000313" key="4">
    <source>
        <dbReference type="Proteomes" id="UP000000851"/>
    </source>
</evidence>
<keyword evidence="4" id="KW-1185">Reference proteome</keyword>
<keyword evidence="2" id="KW-1133">Transmembrane helix</keyword>
<feature type="transmembrane region" description="Helical" evidence="2">
    <location>
        <begin position="25"/>
        <end position="48"/>
    </location>
</feature>
<protein>
    <submittedName>
        <fullName evidence="3">Uncharacterized protein</fullName>
    </submittedName>
</protein>
<gene>
    <name evidence="3" type="ordered locus">Caci_4172</name>
</gene>
<dbReference type="RefSeq" id="WP_015792765.1">
    <property type="nucleotide sequence ID" value="NC_013131.1"/>
</dbReference>
<evidence type="ECO:0000313" key="3">
    <source>
        <dbReference type="EMBL" id="ACU73036.1"/>
    </source>
</evidence>
<dbReference type="EMBL" id="CP001700">
    <property type="protein sequence ID" value="ACU73036.1"/>
    <property type="molecule type" value="Genomic_DNA"/>
</dbReference>
<organism evidence="3 4">
    <name type="scientific">Catenulispora acidiphila (strain DSM 44928 / JCM 14897 / NBRC 102108 / NRRL B-24433 / ID139908)</name>
    <dbReference type="NCBI Taxonomy" id="479433"/>
    <lineage>
        <taxon>Bacteria</taxon>
        <taxon>Bacillati</taxon>
        <taxon>Actinomycetota</taxon>
        <taxon>Actinomycetes</taxon>
        <taxon>Catenulisporales</taxon>
        <taxon>Catenulisporaceae</taxon>
        <taxon>Catenulispora</taxon>
    </lineage>
</organism>
<evidence type="ECO:0000256" key="2">
    <source>
        <dbReference type="SAM" id="Phobius"/>
    </source>
</evidence>
<dbReference type="HOGENOM" id="CLU_2092390_0_0_11"/>
<reference evidence="3 4" key="1">
    <citation type="journal article" date="2009" name="Stand. Genomic Sci.">
        <title>Complete genome sequence of Catenulispora acidiphila type strain (ID 139908).</title>
        <authorList>
            <person name="Copeland A."/>
            <person name="Lapidus A."/>
            <person name="Glavina Del Rio T."/>
            <person name="Nolan M."/>
            <person name="Lucas S."/>
            <person name="Chen F."/>
            <person name="Tice H."/>
            <person name="Cheng J.F."/>
            <person name="Bruce D."/>
            <person name="Goodwin L."/>
            <person name="Pitluck S."/>
            <person name="Mikhailova N."/>
            <person name="Pati A."/>
            <person name="Ivanova N."/>
            <person name="Mavromatis K."/>
            <person name="Chen A."/>
            <person name="Palaniappan K."/>
            <person name="Chain P."/>
            <person name="Land M."/>
            <person name="Hauser L."/>
            <person name="Chang Y.J."/>
            <person name="Jeffries C.D."/>
            <person name="Chertkov O."/>
            <person name="Brettin T."/>
            <person name="Detter J.C."/>
            <person name="Han C."/>
            <person name="Ali Z."/>
            <person name="Tindall B.J."/>
            <person name="Goker M."/>
            <person name="Bristow J."/>
            <person name="Eisen J.A."/>
            <person name="Markowitz V."/>
            <person name="Hugenholtz P."/>
            <person name="Kyrpides N.C."/>
            <person name="Klenk H.P."/>
        </authorList>
    </citation>
    <scope>NUCLEOTIDE SEQUENCE [LARGE SCALE GENOMIC DNA]</scope>
    <source>
        <strain evidence="4">DSM 44928 / JCM 14897 / NBRC 102108 / NRRL B-24433 / ID139908</strain>
    </source>
</reference>
<dbReference type="STRING" id="479433.Caci_4172"/>
<evidence type="ECO:0000256" key="1">
    <source>
        <dbReference type="SAM" id="MobiDB-lite"/>
    </source>
</evidence>
<name>C7QHZ1_CATAD</name>
<keyword evidence="2" id="KW-0472">Membrane</keyword>
<dbReference type="InParanoid" id="C7QHZ1"/>
<proteinExistence type="predicted"/>
<dbReference type="AlphaFoldDB" id="C7QHZ1"/>
<feature type="transmembrane region" description="Helical" evidence="2">
    <location>
        <begin position="60"/>
        <end position="83"/>
    </location>
</feature>
<feature type="region of interest" description="Disordered" evidence="1">
    <location>
        <begin position="88"/>
        <end position="116"/>
    </location>
</feature>
<keyword evidence="2" id="KW-0812">Transmembrane</keyword>
<accession>C7QHZ1</accession>
<dbReference type="Proteomes" id="UP000000851">
    <property type="component" value="Chromosome"/>
</dbReference>
<sequence length="116" mass="13482">MFSDTGTRLRDYTYRVERPRRIRHLWARWLVAFIFWAIAPPLLMWIVMRHDYRGRNHHSLGYNVAGDLIAAAVIATFLTVIAPRWDRAASRRRPSATKPNRPADPPAVPPGRKHSE</sequence>
<dbReference type="KEGG" id="cai:Caci_4172"/>